<dbReference type="EMBL" id="JBFXLS010000050">
    <property type="protein sequence ID" value="KAL2823672.1"/>
    <property type="molecule type" value="Genomic_DNA"/>
</dbReference>
<sequence>MHPFNPINSFDSLFSISRRQSDPDSTSNSVCWGGLGAAECLPGSSCHGVVYENQCQENAGDECCLNRGCNTSRGGGFCKNRDNQTCEGDYVVGTGPDYPCPGPSYILCCVGWEDMLNQTQTQTQTQTTLTTSTSPTTGTTEQAPENETETETAGPSESGDSGAGGLSASQKGGIAGGIVGAVAVTSIIFLVVFFLRRLRQQQQQLQQDHDRDHDRDRDRTEGTGGDGTGTGTGTDVRNGVKEEGEEGENRGVAMLASREKLELDATGRALHEMETTGTEREKGLTGAEVRTRMAELPGSMAIAEMPVAETEEAEIEHDSGDGTRRG</sequence>
<accession>A0ABR4I7E5</accession>
<keyword evidence="4" id="KW-1185">Reference proteome</keyword>
<reference evidence="3 4" key="1">
    <citation type="submission" date="2024-07" db="EMBL/GenBank/DDBJ databases">
        <title>Section-level genome sequencing and comparative genomics of Aspergillus sections Usti and Cavernicolus.</title>
        <authorList>
            <consortium name="Lawrence Berkeley National Laboratory"/>
            <person name="Nybo J.L."/>
            <person name="Vesth T.C."/>
            <person name="Theobald S."/>
            <person name="Frisvad J.C."/>
            <person name="Larsen T.O."/>
            <person name="Kjaerboelling I."/>
            <person name="Rothschild-Mancinelli K."/>
            <person name="Lyhne E.K."/>
            <person name="Kogle M.E."/>
            <person name="Barry K."/>
            <person name="Clum A."/>
            <person name="Na H."/>
            <person name="Ledsgaard L."/>
            <person name="Lin J."/>
            <person name="Lipzen A."/>
            <person name="Kuo A."/>
            <person name="Riley R."/>
            <person name="Mondo S."/>
            <person name="LaButti K."/>
            <person name="Haridas S."/>
            <person name="Pangalinan J."/>
            <person name="Salamov A.A."/>
            <person name="Simmons B.A."/>
            <person name="Magnuson J.K."/>
            <person name="Chen J."/>
            <person name="Drula E."/>
            <person name="Henrissat B."/>
            <person name="Wiebenga A."/>
            <person name="Lubbers R.J."/>
            <person name="Gomes A.C."/>
            <person name="Makela M.R."/>
            <person name="Stajich J."/>
            <person name="Grigoriev I.V."/>
            <person name="Mortensen U.H."/>
            <person name="De vries R.P."/>
            <person name="Baker S.E."/>
            <person name="Andersen M.R."/>
        </authorList>
    </citation>
    <scope>NUCLEOTIDE SEQUENCE [LARGE SCALE GENOMIC DNA]</scope>
    <source>
        <strain evidence="3 4">CBS 600.67</strain>
    </source>
</reference>
<proteinExistence type="predicted"/>
<feature type="region of interest" description="Disordered" evidence="1">
    <location>
        <begin position="306"/>
        <end position="326"/>
    </location>
</feature>
<protein>
    <submittedName>
        <fullName evidence="3">Uncharacterized protein</fullName>
    </submittedName>
</protein>
<evidence type="ECO:0000313" key="4">
    <source>
        <dbReference type="Proteomes" id="UP001610335"/>
    </source>
</evidence>
<keyword evidence="2" id="KW-1133">Transmembrane helix</keyword>
<evidence type="ECO:0000256" key="2">
    <source>
        <dbReference type="SAM" id="Phobius"/>
    </source>
</evidence>
<feature type="compositionally biased region" description="Low complexity" evidence="1">
    <location>
        <begin position="121"/>
        <end position="142"/>
    </location>
</feature>
<feature type="region of interest" description="Disordered" evidence="1">
    <location>
        <begin position="205"/>
        <end position="251"/>
    </location>
</feature>
<comment type="caution">
    <text evidence="3">The sequence shown here is derived from an EMBL/GenBank/DDBJ whole genome shotgun (WGS) entry which is preliminary data.</text>
</comment>
<gene>
    <name evidence="3" type="ORF">BDW59DRAFT_148468</name>
</gene>
<evidence type="ECO:0000313" key="3">
    <source>
        <dbReference type="EMBL" id="KAL2823672.1"/>
    </source>
</evidence>
<evidence type="ECO:0000256" key="1">
    <source>
        <dbReference type="SAM" id="MobiDB-lite"/>
    </source>
</evidence>
<feature type="transmembrane region" description="Helical" evidence="2">
    <location>
        <begin position="174"/>
        <end position="195"/>
    </location>
</feature>
<feature type="compositionally biased region" description="Basic and acidic residues" evidence="1">
    <location>
        <begin position="316"/>
        <end position="326"/>
    </location>
</feature>
<feature type="compositionally biased region" description="Basic and acidic residues" evidence="1">
    <location>
        <begin position="207"/>
        <end position="221"/>
    </location>
</feature>
<keyword evidence="2" id="KW-0812">Transmembrane</keyword>
<name>A0ABR4I7E5_9EURO</name>
<feature type="region of interest" description="Disordered" evidence="1">
    <location>
        <begin position="121"/>
        <end position="167"/>
    </location>
</feature>
<organism evidence="3 4">
    <name type="scientific">Aspergillus cavernicola</name>
    <dbReference type="NCBI Taxonomy" id="176166"/>
    <lineage>
        <taxon>Eukaryota</taxon>
        <taxon>Fungi</taxon>
        <taxon>Dikarya</taxon>
        <taxon>Ascomycota</taxon>
        <taxon>Pezizomycotina</taxon>
        <taxon>Eurotiomycetes</taxon>
        <taxon>Eurotiomycetidae</taxon>
        <taxon>Eurotiales</taxon>
        <taxon>Aspergillaceae</taxon>
        <taxon>Aspergillus</taxon>
        <taxon>Aspergillus subgen. Nidulantes</taxon>
    </lineage>
</organism>
<keyword evidence="2" id="KW-0472">Membrane</keyword>
<dbReference type="Proteomes" id="UP001610335">
    <property type="component" value="Unassembled WGS sequence"/>
</dbReference>
<feature type="compositionally biased region" description="Gly residues" evidence="1">
    <location>
        <begin position="222"/>
        <end position="232"/>
    </location>
</feature>